<dbReference type="Gene3D" id="3.30.565.10">
    <property type="entry name" value="Histidine kinase-like ATPase, C-terminal domain"/>
    <property type="match status" value="1"/>
</dbReference>
<dbReference type="SMART" id="SM00388">
    <property type="entry name" value="HisKA"/>
    <property type="match status" value="1"/>
</dbReference>
<evidence type="ECO:0000313" key="18">
    <source>
        <dbReference type="Proteomes" id="UP000664654"/>
    </source>
</evidence>
<keyword evidence="5" id="KW-0597">Phosphoprotein</keyword>
<keyword evidence="9" id="KW-0418">Kinase</keyword>
<dbReference type="CDD" id="cd06225">
    <property type="entry name" value="HAMP"/>
    <property type="match status" value="1"/>
</dbReference>
<dbReference type="InterPro" id="IPR036097">
    <property type="entry name" value="HisK_dim/P_sf"/>
</dbReference>
<evidence type="ECO:0000256" key="5">
    <source>
        <dbReference type="ARBA" id="ARBA00022553"/>
    </source>
</evidence>
<dbReference type="SUPFAM" id="SSF55874">
    <property type="entry name" value="ATPase domain of HSP90 chaperone/DNA topoisomerase II/histidine kinase"/>
    <property type="match status" value="1"/>
</dbReference>
<sequence>MRGSWLSRLNPLNSLFGRIFLWFWLTTVIMLVTTIWISRQMTDQIRYEPARKFQQERLQQSADKLQRLAGRRRHDSAQLDELLRRVGMREHLGLMLLSPVDGKALLSFPGSDRLDLAPFWALQDQQAVFSIDGPVWQFTGPRALILEDKRYLLFVGRFKPPGPFLFARQQPWLMGLVILLTSAGLCALLAWSLLRPIGNLREATRAMARGDLQARAVKVASRQDEVGQLGREFNHMAEQLQRLVDSQKRILADISHELRSPLARLQVAIGIAQQEGNEDSVHLLRIEQEAGRIDRMLEDVLTLARLDSGQQHLHWEIQSLEALLGQLCDDIRFEARAYGKELTVQYPGEIKVRVDIRLFLSALENVLRNALKYARARIGLTITASGNGLAIRILDDGPGVADDQLSRLFDPFYRVSSARNRETGGTGLGLAIAAGAIASQGGTIVASNRAEGGLCVAIHLASVQWDAD</sequence>
<organism evidence="17 18">
    <name type="scientific">Bowmanella dokdonensis</name>
    <dbReference type="NCBI Taxonomy" id="751969"/>
    <lineage>
        <taxon>Bacteria</taxon>
        <taxon>Pseudomonadati</taxon>
        <taxon>Pseudomonadota</taxon>
        <taxon>Gammaproteobacteria</taxon>
        <taxon>Alteromonadales</taxon>
        <taxon>Alteromonadaceae</taxon>
        <taxon>Bowmanella</taxon>
    </lineage>
</organism>
<dbReference type="GO" id="GO:0000155">
    <property type="term" value="F:phosphorelay sensor kinase activity"/>
    <property type="evidence" value="ECO:0007669"/>
    <property type="project" value="InterPro"/>
</dbReference>
<evidence type="ECO:0000256" key="9">
    <source>
        <dbReference type="ARBA" id="ARBA00022777"/>
    </source>
</evidence>
<feature type="domain" description="Histidine kinase" evidence="15">
    <location>
        <begin position="253"/>
        <end position="464"/>
    </location>
</feature>
<evidence type="ECO:0000313" key="17">
    <source>
        <dbReference type="EMBL" id="MBN7823787.1"/>
    </source>
</evidence>
<keyword evidence="13 14" id="KW-0472">Membrane</keyword>
<evidence type="ECO:0000256" key="13">
    <source>
        <dbReference type="ARBA" id="ARBA00023136"/>
    </source>
</evidence>
<evidence type="ECO:0000256" key="12">
    <source>
        <dbReference type="ARBA" id="ARBA00023012"/>
    </source>
</evidence>
<dbReference type="InterPro" id="IPR003661">
    <property type="entry name" value="HisK_dim/P_dom"/>
</dbReference>
<evidence type="ECO:0000259" key="16">
    <source>
        <dbReference type="PROSITE" id="PS50885"/>
    </source>
</evidence>
<keyword evidence="10" id="KW-0067">ATP-binding</keyword>
<dbReference type="EMBL" id="JAFKCV010000001">
    <property type="protein sequence ID" value="MBN7823787.1"/>
    <property type="molecule type" value="Genomic_DNA"/>
</dbReference>
<keyword evidence="4" id="KW-1003">Cell membrane</keyword>
<dbReference type="InterPro" id="IPR050398">
    <property type="entry name" value="HssS/ArlS-like"/>
</dbReference>
<dbReference type="SMART" id="SM00304">
    <property type="entry name" value="HAMP"/>
    <property type="match status" value="1"/>
</dbReference>
<keyword evidence="7 14" id="KW-0812">Transmembrane</keyword>
<comment type="subcellular location">
    <subcellularLocation>
        <location evidence="2">Cell membrane</location>
        <topology evidence="2">Multi-pass membrane protein</topology>
    </subcellularLocation>
</comment>
<dbReference type="AlphaFoldDB" id="A0A939IPQ2"/>
<dbReference type="InterPro" id="IPR005467">
    <property type="entry name" value="His_kinase_dom"/>
</dbReference>
<feature type="transmembrane region" description="Helical" evidence="14">
    <location>
        <begin position="172"/>
        <end position="194"/>
    </location>
</feature>
<feature type="domain" description="HAMP" evidence="16">
    <location>
        <begin position="191"/>
        <end position="245"/>
    </location>
</feature>
<dbReference type="GO" id="GO:0005524">
    <property type="term" value="F:ATP binding"/>
    <property type="evidence" value="ECO:0007669"/>
    <property type="project" value="UniProtKB-KW"/>
</dbReference>
<dbReference type="RefSeq" id="WP_206571902.1">
    <property type="nucleotide sequence ID" value="NZ_JAFKCV010000001.1"/>
</dbReference>
<dbReference type="InterPro" id="IPR004358">
    <property type="entry name" value="Sig_transdc_His_kin-like_C"/>
</dbReference>
<keyword evidence="11 14" id="KW-1133">Transmembrane helix</keyword>
<evidence type="ECO:0000256" key="6">
    <source>
        <dbReference type="ARBA" id="ARBA00022679"/>
    </source>
</evidence>
<dbReference type="InterPro" id="IPR003594">
    <property type="entry name" value="HATPase_dom"/>
</dbReference>
<dbReference type="InterPro" id="IPR036890">
    <property type="entry name" value="HATPase_C_sf"/>
</dbReference>
<reference evidence="17" key="1">
    <citation type="submission" date="2021-03" db="EMBL/GenBank/DDBJ databases">
        <title>novel species isolated from a fishpond in China.</title>
        <authorList>
            <person name="Lu H."/>
            <person name="Cai Z."/>
        </authorList>
    </citation>
    <scope>NUCLEOTIDE SEQUENCE</scope>
    <source>
        <strain evidence="17">JCM 30855</strain>
    </source>
</reference>
<dbReference type="Pfam" id="PF02518">
    <property type="entry name" value="HATPase_c"/>
    <property type="match status" value="1"/>
</dbReference>
<evidence type="ECO:0000256" key="3">
    <source>
        <dbReference type="ARBA" id="ARBA00012438"/>
    </source>
</evidence>
<evidence type="ECO:0000256" key="8">
    <source>
        <dbReference type="ARBA" id="ARBA00022741"/>
    </source>
</evidence>
<evidence type="ECO:0000256" key="10">
    <source>
        <dbReference type="ARBA" id="ARBA00022840"/>
    </source>
</evidence>
<dbReference type="PROSITE" id="PS50885">
    <property type="entry name" value="HAMP"/>
    <property type="match status" value="1"/>
</dbReference>
<evidence type="ECO:0000256" key="4">
    <source>
        <dbReference type="ARBA" id="ARBA00022475"/>
    </source>
</evidence>
<evidence type="ECO:0000256" key="2">
    <source>
        <dbReference type="ARBA" id="ARBA00004651"/>
    </source>
</evidence>
<keyword evidence="6" id="KW-0808">Transferase</keyword>
<dbReference type="SMART" id="SM00387">
    <property type="entry name" value="HATPase_c"/>
    <property type="match status" value="1"/>
</dbReference>
<name>A0A939IPQ2_9ALTE</name>
<dbReference type="Pfam" id="PF00672">
    <property type="entry name" value="HAMP"/>
    <property type="match status" value="1"/>
</dbReference>
<dbReference type="PROSITE" id="PS50109">
    <property type="entry name" value="HIS_KIN"/>
    <property type="match status" value="1"/>
</dbReference>
<dbReference type="SUPFAM" id="SSF158472">
    <property type="entry name" value="HAMP domain-like"/>
    <property type="match status" value="1"/>
</dbReference>
<accession>A0A939IPQ2</accession>
<dbReference type="PRINTS" id="PR00344">
    <property type="entry name" value="BCTRLSENSOR"/>
</dbReference>
<dbReference type="GO" id="GO:0005886">
    <property type="term" value="C:plasma membrane"/>
    <property type="evidence" value="ECO:0007669"/>
    <property type="project" value="UniProtKB-SubCell"/>
</dbReference>
<dbReference type="Proteomes" id="UP000664654">
    <property type="component" value="Unassembled WGS sequence"/>
</dbReference>
<evidence type="ECO:0000259" key="15">
    <source>
        <dbReference type="PROSITE" id="PS50109"/>
    </source>
</evidence>
<dbReference type="SUPFAM" id="SSF47384">
    <property type="entry name" value="Homodimeric domain of signal transducing histidine kinase"/>
    <property type="match status" value="1"/>
</dbReference>
<dbReference type="InterPro" id="IPR003660">
    <property type="entry name" value="HAMP_dom"/>
</dbReference>
<keyword evidence="12" id="KW-0902">Two-component regulatory system</keyword>
<gene>
    <name evidence="17" type="ORF">J0A66_00995</name>
</gene>
<protein>
    <recommendedName>
        <fullName evidence="3">histidine kinase</fullName>
        <ecNumber evidence="3">2.7.13.3</ecNumber>
    </recommendedName>
</protein>
<keyword evidence="8" id="KW-0547">Nucleotide-binding</keyword>
<feature type="transmembrane region" description="Helical" evidence="14">
    <location>
        <begin position="15"/>
        <end position="37"/>
    </location>
</feature>
<dbReference type="EC" id="2.7.13.3" evidence="3"/>
<evidence type="ECO:0000256" key="14">
    <source>
        <dbReference type="SAM" id="Phobius"/>
    </source>
</evidence>
<dbReference type="PANTHER" id="PTHR45528:SF1">
    <property type="entry name" value="SENSOR HISTIDINE KINASE CPXA"/>
    <property type="match status" value="1"/>
</dbReference>
<proteinExistence type="predicted"/>
<dbReference type="CDD" id="cd00082">
    <property type="entry name" value="HisKA"/>
    <property type="match status" value="1"/>
</dbReference>
<dbReference type="Gene3D" id="1.10.8.500">
    <property type="entry name" value="HAMP domain in histidine kinase"/>
    <property type="match status" value="1"/>
</dbReference>
<evidence type="ECO:0000256" key="7">
    <source>
        <dbReference type="ARBA" id="ARBA00022692"/>
    </source>
</evidence>
<comment type="caution">
    <text evidence="17">The sequence shown here is derived from an EMBL/GenBank/DDBJ whole genome shotgun (WGS) entry which is preliminary data.</text>
</comment>
<evidence type="ECO:0000256" key="11">
    <source>
        <dbReference type="ARBA" id="ARBA00022989"/>
    </source>
</evidence>
<comment type="catalytic activity">
    <reaction evidence="1">
        <text>ATP + protein L-histidine = ADP + protein N-phospho-L-histidine.</text>
        <dbReference type="EC" id="2.7.13.3"/>
    </reaction>
</comment>
<evidence type="ECO:0000256" key="1">
    <source>
        <dbReference type="ARBA" id="ARBA00000085"/>
    </source>
</evidence>
<dbReference type="Pfam" id="PF00512">
    <property type="entry name" value="HisKA"/>
    <property type="match status" value="1"/>
</dbReference>
<dbReference type="Gene3D" id="1.10.287.130">
    <property type="match status" value="1"/>
</dbReference>
<keyword evidence="18" id="KW-1185">Reference proteome</keyword>
<dbReference type="PANTHER" id="PTHR45528">
    <property type="entry name" value="SENSOR HISTIDINE KINASE CPXA"/>
    <property type="match status" value="1"/>
</dbReference>